<dbReference type="Pfam" id="PF14371">
    <property type="entry name" value="DUF4412"/>
    <property type="match status" value="1"/>
</dbReference>
<dbReference type="InterPro" id="IPR025524">
    <property type="entry name" value="DUF4412"/>
</dbReference>
<comment type="caution">
    <text evidence="2">The sequence shown here is derived from an EMBL/GenBank/DDBJ whole genome shotgun (WGS) entry which is preliminary data.</text>
</comment>
<dbReference type="InterPro" id="IPR029046">
    <property type="entry name" value="LolA/LolB/LppX"/>
</dbReference>
<dbReference type="PANTHER" id="PTHR37507:SF2">
    <property type="entry name" value="SPORULATION PROTEIN YDCC"/>
    <property type="match status" value="1"/>
</dbReference>
<reference evidence="2" key="1">
    <citation type="submission" date="2019-08" db="EMBL/GenBank/DDBJ databases">
        <authorList>
            <person name="Kucharzyk K."/>
            <person name="Murdoch R.W."/>
            <person name="Higgins S."/>
            <person name="Loffler F."/>
        </authorList>
    </citation>
    <scope>NUCLEOTIDE SEQUENCE</scope>
</reference>
<name>A0A644TQM5_9ZZZZ</name>
<dbReference type="PROSITE" id="PS51257">
    <property type="entry name" value="PROKAR_LIPOPROTEIN"/>
    <property type="match status" value="1"/>
</dbReference>
<dbReference type="EMBL" id="VSSQ01000039">
    <property type="protein sequence ID" value="MPL67971.1"/>
    <property type="molecule type" value="Genomic_DNA"/>
</dbReference>
<sequence length="231" mass="25046">MKRILLTFLAVCVAVVSLGLVGCGGSKQEAGLSAKADSSPKKQETVGDLFAKGKNLPGMSCDFVMTAEEFNMTGKMWIAGKNMKSEMIMDNDKLITIFDADANVVYTYNPAQNTATKVPLSDDLKTVPTPDRLADDVDVAKVKVLETTTYDGAKCKVLLIKDNTSKAETKLWVRDDYGIPVRVEAIDSDGGKTVMEYKNLKVGAQPAETFRLPAGVKVTDMAEVIKNLPKQ</sequence>
<protein>
    <recommendedName>
        <fullName evidence="1">DUF4412 domain-containing protein</fullName>
    </recommendedName>
</protein>
<dbReference type="AlphaFoldDB" id="A0A644TQM5"/>
<dbReference type="PANTHER" id="PTHR37507">
    <property type="entry name" value="SPORULATION PROTEIN YDCC"/>
    <property type="match status" value="1"/>
</dbReference>
<dbReference type="Gene3D" id="2.50.20.10">
    <property type="entry name" value="Lipoprotein localisation LolA/LolB/LppX"/>
    <property type="match status" value="1"/>
</dbReference>
<gene>
    <name evidence="2" type="ORF">SDC9_13675</name>
</gene>
<dbReference type="SUPFAM" id="SSF89392">
    <property type="entry name" value="Prokaryotic lipoproteins and lipoprotein localization factors"/>
    <property type="match status" value="1"/>
</dbReference>
<organism evidence="2">
    <name type="scientific">bioreactor metagenome</name>
    <dbReference type="NCBI Taxonomy" id="1076179"/>
    <lineage>
        <taxon>unclassified sequences</taxon>
        <taxon>metagenomes</taxon>
        <taxon>ecological metagenomes</taxon>
    </lineage>
</organism>
<feature type="domain" description="DUF4412" evidence="1">
    <location>
        <begin position="64"/>
        <end position="176"/>
    </location>
</feature>
<dbReference type="InterPro" id="IPR052944">
    <property type="entry name" value="Sporulation_related"/>
</dbReference>
<accession>A0A644TQM5</accession>
<evidence type="ECO:0000259" key="1">
    <source>
        <dbReference type="Pfam" id="PF14371"/>
    </source>
</evidence>
<proteinExistence type="predicted"/>
<evidence type="ECO:0000313" key="2">
    <source>
        <dbReference type="EMBL" id="MPL67971.1"/>
    </source>
</evidence>